<dbReference type="HOGENOM" id="CLU_664121_0_0_1"/>
<keyword evidence="3" id="KW-1185">Reference proteome</keyword>
<feature type="region of interest" description="Disordered" evidence="1">
    <location>
        <begin position="1"/>
        <end position="30"/>
    </location>
</feature>
<evidence type="ECO:0000256" key="1">
    <source>
        <dbReference type="SAM" id="MobiDB-lite"/>
    </source>
</evidence>
<sequence>MDELNAEGEGLEDLHHADPECSANRSATHKARDEVLRSLPTSDSRIKQVLTSRTGIDFLEQVSVSSDLWFSGLIHPKWVVNEVVKGECGWVILQRLRSSVRAWRYVASNLGRAAAAVRRSDATAAPQGAPPTVSETLLLFDRLRQPVEPAALVNGGASDLKQKAAALWNAVDHPSYAYCSPFAPDCDLDLLRAHLLDFPAHNAFSRRVDAVGQSHKPSQLPAYMHYVDNVLEVWADYFGQRSSSDYKQWMQYKAAHPELWAFGQETDAAKPPLKKRRPPPPFQKALPADAAHRKAFAPCLLRRLLFALLITHPDEWLDKAPLSIRELPSEWMLQVVAKKVSAVQTPWEEMLRWVDALYPATKGLKGCWRPGGRCENAMLVLGKWARATSAGAEIDDQHAQETVCLLQMGPFSRN</sequence>
<dbReference type="AlphaFoldDB" id="A0A0C3RPI1"/>
<dbReference type="EMBL" id="KN840797">
    <property type="protein sequence ID" value="KIP01411.1"/>
    <property type="molecule type" value="Genomic_DNA"/>
</dbReference>
<accession>A0A0C3RPI1</accession>
<name>A0A0C3RPI1_PHLG1</name>
<organism evidence="2 3">
    <name type="scientific">Phlebiopsis gigantea (strain 11061_1 CR5-6)</name>
    <name type="common">White-rot fungus</name>
    <name type="synonym">Peniophora gigantea</name>
    <dbReference type="NCBI Taxonomy" id="745531"/>
    <lineage>
        <taxon>Eukaryota</taxon>
        <taxon>Fungi</taxon>
        <taxon>Dikarya</taxon>
        <taxon>Basidiomycota</taxon>
        <taxon>Agaricomycotina</taxon>
        <taxon>Agaricomycetes</taxon>
        <taxon>Polyporales</taxon>
        <taxon>Phanerochaetaceae</taxon>
        <taxon>Phlebiopsis</taxon>
    </lineage>
</organism>
<proteinExistence type="predicted"/>
<evidence type="ECO:0000313" key="2">
    <source>
        <dbReference type="EMBL" id="KIP01411.1"/>
    </source>
</evidence>
<reference evidence="2 3" key="1">
    <citation type="journal article" date="2014" name="PLoS Genet.">
        <title>Analysis of the Phlebiopsis gigantea genome, transcriptome and secretome provides insight into its pioneer colonization strategies of wood.</title>
        <authorList>
            <person name="Hori C."/>
            <person name="Ishida T."/>
            <person name="Igarashi K."/>
            <person name="Samejima M."/>
            <person name="Suzuki H."/>
            <person name="Master E."/>
            <person name="Ferreira P."/>
            <person name="Ruiz-Duenas F.J."/>
            <person name="Held B."/>
            <person name="Canessa P."/>
            <person name="Larrondo L.F."/>
            <person name="Schmoll M."/>
            <person name="Druzhinina I.S."/>
            <person name="Kubicek C.P."/>
            <person name="Gaskell J.A."/>
            <person name="Kersten P."/>
            <person name="St John F."/>
            <person name="Glasner J."/>
            <person name="Sabat G."/>
            <person name="Splinter BonDurant S."/>
            <person name="Syed K."/>
            <person name="Yadav J."/>
            <person name="Mgbeahuruike A.C."/>
            <person name="Kovalchuk A."/>
            <person name="Asiegbu F.O."/>
            <person name="Lackner G."/>
            <person name="Hoffmeister D."/>
            <person name="Rencoret J."/>
            <person name="Gutierrez A."/>
            <person name="Sun H."/>
            <person name="Lindquist E."/>
            <person name="Barry K."/>
            <person name="Riley R."/>
            <person name="Grigoriev I.V."/>
            <person name="Henrissat B."/>
            <person name="Kues U."/>
            <person name="Berka R.M."/>
            <person name="Martinez A.T."/>
            <person name="Covert S.F."/>
            <person name="Blanchette R.A."/>
            <person name="Cullen D."/>
        </authorList>
    </citation>
    <scope>NUCLEOTIDE SEQUENCE [LARGE SCALE GENOMIC DNA]</scope>
    <source>
        <strain evidence="2 3">11061_1 CR5-6</strain>
    </source>
</reference>
<feature type="compositionally biased region" description="Acidic residues" evidence="1">
    <location>
        <begin position="1"/>
        <end position="11"/>
    </location>
</feature>
<gene>
    <name evidence="2" type="ORF">PHLGIDRAFT_123375</name>
</gene>
<evidence type="ECO:0000313" key="3">
    <source>
        <dbReference type="Proteomes" id="UP000053257"/>
    </source>
</evidence>
<dbReference type="Proteomes" id="UP000053257">
    <property type="component" value="Unassembled WGS sequence"/>
</dbReference>
<protein>
    <submittedName>
        <fullName evidence="2">Uncharacterized protein</fullName>
    </submittedName>
</protein>